<evidence type="ECO:0000256" key="1">
    <source>
        <dbReference type="SAM" id="Coils"/>
    </source>
</evidence>
<reference evidence="3 4" key="1">
    <citation type="submission" date="2023-04" db="EMBL/GenBank/DDBJ databases">
        <title>Colletotrichum tabacum stain YC1 causing leaf anthracnose on Nicotiana tabacum(L.) cv.</title>
        <authorList>
            <person name="Ji Z."/>
            <person name="Wang M."/>
            <person name="Zhang J."/>
            <person name="Wang N."/>
            <person name="Zhou Z."/>
        </authorList>
    </citation>
    <scope>NUCLEOTIDE SEQUENCE [LARGE SCALE GENOMIC DNA]</scope>
    <source>
        <strain evidence="3 4">YC1</strain>
    </source>
</reference>
<keyword evidence="3" id="KW-0436">Ligase</keyword>
<evidence type="ECO:0000313" key="3">
    <source>
        <dbReference type="EMBL" id="KAK6223660.1"/>
    </source>
</evidence>
<feature type="compositionally biased region" description="Polar residues" evidence="2">
    <location>
        <begin position="26"/>
        <end position="38"/>
    </location>
</feature>
<evidence type="ECO:0000313" key="4">
    <source>
        <dbReference type="Proteomes" id="UP001327957"/>
    </source>
</evidence>
<sequence>MSRSEQDHNLTGRQSIIRAPHDQKPTTRVRSSRKSVNQRFRDRGDVDNLNKAKEQAVFNSKYRPYDNELCASEGTSPALRHNGRIVGYVKGDEVYLYDNYTHELQKQDRRAGEPGPVDYIYSDALPVTESPTSRLLRFHHSPSSIQVIQNMLEELGRKLSSHVTVANSLREAGKVMDGVIWSIAPYDYAMFTVGQEVPPEDEEWQGVCPEARRQAHEWLYQRGRITNRINSIDEEIEKLQQDITAVSAVMVEADHVEKLYRQACVSVTPVELPPWKIPLMEKAAEIWHRQRAYDDMKRARGRETMVHWADEKWP</sequence>
<accession>A0AAV9TKQ8</accession>
<proteinExistence type="predicted"/>
<organism evidence="3 4">
    <name type="scientific">Colletotrichum tabaci</name>
    <dbReference type="NCBI Taxonomy" id="1209068"/>
    <lineage>
        <taxon>Eukaryota</taxon>
        <taxon>Fungi</taxon>
        <taxon>Dikarya</taxon>
        <taxon>Ascomycota</taxon>
        <taxon>Pezizomycotina</taxon>
        <taxon>Sordariomycetes</taxon>
        <taxon>Hypocreomycetidae</taxon>
        <taxon>Glomerellales</taxon>
        <taxon>Glomerellaceae</taxon>
        <taxon>Colletotrichum</taxon>
        <taxon>Colletotrichum destructivum species complex</taxon>
    </lineage>
</organism>
<name>A0AAV9TKQ8_9PEZI</name>
<dbReference type="GO" id="GO:0016874">
    <property type="term" value="F:ligase activity"/>
    <property type="evidence" value="ECO:0007669"/>
    <property type="project" value="UniProtKB-KW"/>
</dbReference>
<dbReference type="Proteomes" id="UP001327957">
    <property type="component" value="Unassembled WGS sequence"/>
</dbReference>
<keyword evidence="4" id="KW-1185">Reference proteome</keyword>
<dbReference type="EMBL" id="JASAOK010000015">
    <property type="protein sequence ID" value="KAK6223660.1"/>
    <property type="molecule type" value="Genomic_DNA"/>
</dbReference>
<feature type="compositionally biased region" description="Basic and acidic residues" evidence="2">
    <location>
        <begin position="1"/>
        <end position="10"/>
    </location>
</feature>
<gene>
    <name evidence="3" type="ORF">QIS74_03604</name>
</gene>
<evidence type="ECO:0000256" key="2">
    <source>
        <dbReference type="SAM" id="MobiDB-lite"/>
    </source>
</evidence>
<dbReference type="AlphaFoldDB" id="A0AAV9TKQ8"/>
<comment type="caution">
    <text evidence="3">The sequence shown here is derived from an EMBL/GenBank/DDBJ whole genome shotgun (WGS) entry which is preliminary data.</text>
</comment>
<feature type="region of interest" description="Disordered" evidence="2">
    <location>
        <begin position="1"/>
        <end position="46"/>
    </location>
</feature>
<protein>
    <submittedName>
        <fullName evidence="3">E3 SUMO-protein ligase nse2</fullName>
    </submittedName>
</protein>
<feature type="coiled-coil region" evidence="1">
    <location>
        <begin position="222"/>
        <end position="249"/>
    </location>
</feature>
<keyword evidence="1" id="KW-0175">Coiled coil</keyword>